<sequence>MNKSYSRHLSMSVKPIRRHAGDSLARQAAYIRRSSIVSPRTGERFDFRSVGSAESDGLVGWSGSIDQLIRDAECRERRSKAVEGRAVIVGLPHEFDLGTRASVASELACYFAARHGVAVLWAVHPPADGGDRRNYHAHLVLTSRRVAEEAQLGEKTRELDSLRTGPGHIEAFRSWWTNHLNQKLVALGFEPNVEHRSFLRLGIKREPGGHLGERRTAAIRHAQRARRPRIPAPQIADDGSSIFPRTRPKIPAPTVDPGLSDSSATEPHILDKPSFGSSHQPPASPEIPPSPEQGPPHGGGGPAAAQEPDAENHDVTPDPYDDDYWAREAARRTEIRCRNPHPPAPPTPEFEPDHGQGL</sequence>
<accession>A0A1J5RFS7</accession>
<feature type="compositionally biased region" description="Basic and acidic residues" evidence="2">
    <location>
        <begin position="324"/>
        <end position="337"/>
    </location>
</feature>
<name>A0A1J5RFS7_9ZZZZ</name>
<evidence type="ECO:0000259" key="3">
    <source>
        <dbReference type="Pfam" id="PF03389"/>
    </source>
</evidence>
<protein>
    <submittedName>
        <fullName evidence="4">MobA/MobL family protein</fullName>
    </submittedName>
</protein>
<comment type="caution">
    <text evidence="4">The sequence shown here is derived from an EMBL/GenBank/DDBJ whole genome shotgun (WGS) entry which is preliminary data.</text>
</comment>
<feature type="compositionally biased region" description="Pro residues" evidence="2">
    <location>
        <begin position="282"/>
        <end position="294"/>
    </location>
</feature>
<keyword evidence="1" id="KW-0184">Conjugation</keyword>
<feature type="domain" description="MobA/MobL protein" evidence="3">
    <location>
        <begin position="26"/>
        <end position="216"/>
    </location>
</feature>
<dbReference type="EMBL" id="MLJW01000448">
    <property type="protein sequence ID" value="OIQ86981.1"/>
    <property type="molecule type" value="Genomic_DNA"/>
</dbReference>
<feature type="compositionally biased region" description="Pro residues" evidence="2">
    <location>
        <begin position="340"/>
        <end position="349"/>
    </location>
</feature>
<dbReference type="Pfam" id="PF03389">
    <property type="entry name" value="MobA_MobL"/>
    <property type="match status" value="1"/>
</dbReference>
<organism evidence="4">
    <name type="scientific">mine drainage metagenome</name>
    <dbReference type="NCBI Taxonomy" id="410659"/>
    <lineage>
        <taxon>unclassified sequences</taxon>
        <taxon>metagenomes</taxon>
        <taxon>ecological metagenomes</taxon>
    </lineage>
</organism>
<evidence type="ECO:0000313" key="4">
    <source>
        <dbReference type="EMBL" id="OIQ86981.1"/>
    </source>
</evidence>
<dbReference type="AlphaFoldDB" id="A0A1J5RFS7"/>
<dbReference type="Gene3D" id="3.30.930.30">
    <property type="match status" value="1"/>
</dbReference>
<feature type="compositionally biased region" description="Basic residues" evidence="2">
    <location>
        <begin position="220"/>
        <end position="229"/>
    </location>
</feature>
<dbReference type="InterPro" id="IPR005053">
    <property type="entry name" value="MobA_MobL"/>
</dbReference>
<evidence type="ECO:0000256" key="1">
    <source>
        <dbReference type="ARBA" id="ARBA00022971"/>
    </source>
</evidence>
<reference evidence="4" key="1">
    <citation type="submission" date="2016-10" db="EMBL/GenBank/DDBJ databases">
        <title>Sequence of Gallionella enrichment culture.</title>
        <authorList>
            <person name="Poehlein A."/>
            <person name="Muehling M."/>
            <person name="Daniel R."/>
        </authorList>
    </citation>
    <scope>NUCLEOTIDE SEQUENCE</scope>
</reference>
<evidence type="ECO:0000256" key="2">
    <source>
        <dbReference type="SAM" id="MobiDB-lite"/>
    </source>
</evidence>
<feature type="region of interest" description="Disordered" evidence="2">
    <location>
        <begin position="220"/>
        <end position="358"/>
    </location>
</feature>
<proteinExistence type="predicted"/>
<gene>
    <name evidence="4" type="ORF">GALL_311670</name>
</gene>